<evidence type="ECO:0000256" key="7">
    <source>
        <dbReference type="ARBA" id="ARBA00022989"/>
    </source>
</evidence>
<evidence type="ECO:0000256" key="8">
    <source>
        <dbReference type="ARBA" id="ARBA00023034"/>
    </source>
</evidence>
<evidence type="ECO:0000256" key="5">
    <source>
        <dbReference type="ARBA" id="ARBA00022692"/>
    </source>
</evidence>
<evidence type="ECO:0000313" key="12">
    <source>
        <dbReference type="EMBL" id="KAK3261750.1"/>
    </source>
</evidence>
<proteinExistence type="inferred from homology"/>
<keyword evidence="5" id="KW-0812">Transmembrane</keyword>
<dbReference type="InterPro" id="IPR038578">
    <property type="entry name" value="GT29-like_sf"/>
</dbReference>
<dbReference type="GO" id="GO:0000139">
    <property type="term" value="C:Golgi membrane"/>
    <property type="evidence" value="ECO:0007669"/>
    <property type="project" value="UniProtKB-SubCell"/>
</dbReference>
<keyword evidence="8" id="KW-0333">Golgi apparatus</keyword>
<dbReference type="Pfam" id="PF00777">
    <property type="entry name" value="Glyco_transf_29"/>
    <property type="match status" value="1"/>
</dbReference>
<accession>A0AAE0FLL0</accession>
<evidence type="ECO:0000256" key="11">
    <source>
        <dbReference type="SAM" id="MobiDB-lite"/>
    </source>
</evidence>
<gene>
    <name evidence="12" type="ORF">CYMTET_29357</name>
</gene>
<keyword evidence="9" id="KW-0472">Membrane</keyword>
<evidence type="ECO:0000313" key="13">
    <source>
        <dbReference type="Proteomes" id="UP001190700"/>
    </source>
</evidence>
<keyword evidence="7" id="KW-1133">Transmembrane helix</keyword>
<protein>
    <submittedName>
        <fullName evidence="12">Uncharacterized protein</fullName>
    </submittedName>
</protein>
<feature type="compositionally biased region" description="Polar residues" evidence="11">
    <location>
        <begin position="1"/>
        <end position="25"/>
    </location>
</feature>
<evidence type="ECO:0000256" key="2">
    <source>
        <dbReference type="ARBA" id="ARBA00006003"/>
    </source>
</evidence>
<dbReference type="Gene3D" id="3.90.1480.20">
    <property type="entry name" value="Glycosyl transferase family 29"/>
    <property type="match status" value="1"/>
</dbReference>
<evidence type="ECO:0000256" key="1">
    <source>
        <dbReference type="ARBA" id="ARBA00004323"/>
    </source>
</evidence>
<dbReference type="Proteomes" id="UP001190700">
    <property type="component" value="Unassembled WGS sequence"/>
</dbReference>
<comment type="caution">
    <text evidence="12">The sequence shown here is derived from an EMBL/GenBank/DDBJ whole genome shotgun (WGS) entry which is preliminary data.</text>
</comment>
<dbReference type="PANTHER" id="PTHR11987">
    <property type="entry name" value="ALPHA-2,8-SIALYLTRANSFERASE"/>
    <property type="match status" value="1"/>
</dbReference>
<comment type="subcellular location">
    <subcellularLocation>
        <location evidence="1">Golgi apparatus membrane</location>
        <topology evidence="1">Single-pass type II membrane protein</topology>
    </subcellularLocation>
</comment>
<dbReference type="AlphaFoldDB" id="A0AAE0FLL0"/>
<evidence type="ECO:0000256" key="4">
    <source>
        <dbReference type="ARBA" id="ARBA00022679"/>
    </source>
</evidence>
<evidence type="ECO:0000256" key="9">
    <source>
        <dbReference type="ARBA" id="ARBA00023136"/>
    </source>
</evidence>
<dbReference type="InterPro" id="IPR001675">
    <property type="entry name" value="Glyco_trans_29"/>
</dbReference>
<evidence type="ECO:0000256" key="10">
    <source>
        <dbReference type="ARBA" id="ARBA00023180"/>
    </source>
</evidence>
<comment type="similarity">
    <text evidence="2">Belongs to the glycosyltransferase 29 family.</text>
</comment>
<dbReference type="InterPro" id="IPR050943">
    <property type="entry name" value="Glycosyltr_29_Sialyltrsf"/>
</dbReference>
<keyword evidence="10" id="KW-0325">Glycoprotein</keyword>
<organism evidence="12 13">
    <name type="scientific">Cymbomonas tetramitiformis</name>
    <dbReference type="NCBI Taxonomy" id="36881"/>
    <lineage>
        <taxon>Eukaryota</taxon>
        <taxon>Viridiplantae</taxon>
        <taxon>Chlorophyta</taxon>
        <taxon>Pyramimonadophyceae</taxon>
        <taxon>Pyramimonadales</taxon>
        <taxon>Pyramimonadaceae</taxon>
        <taxon>Cymbomonas</taxon>
    </lineage>
</organism>
<feature type="non-terminal residue" evidence="12">
    <location>
        <position position="324"/>
    </location>
</feature>
<keyword evidence="6" id="KW-0735">Signal-anchor</keyword>
<sequence length="324" mass="35610">MISENVTLESTTDSDSTRSVETSTADIPPSQVLTEEEPAVLTIEDAIKALQKKQLATDKSQAEVYSAALVERLLKGGLREVAEKKPNKAVVPRQLERCHPPQQVYTKTARARWARIVPSVYNWTLPAVQVTSEDGFSGLFHRWNFATKSDPVIQTAPAPIFKGKWLRCAVVGPSANLMRTRYGSSIDSHDAPAGGRFKTQVGSKTTFRVFDTKGASSFMATGVIDRAAIGVNATLVVMARSTAEVYLDLKRKLSKRQQRADNVVALNEDWFFATHQLLLAYKICLKYTGRDIGGGDVPSTGLLAAYVMMHVCHELTLFGFDTKA</sequence>
<dbReference type="GO" id="GO:0008373">
    <property type="term" value="F:sialyltransferase activity"/>
    <property type="evidence" value="ECO:0007669"/>
    <property type="project" value="InterPro"/>
</dbReference>
<reference evidence="12 13" key="1">
    <citation type="journal article" date="2015" name="Genome Biol. Evol.">
        <title>Comparative Genomics of a Bacterivorous Green Alga Reveals Evolutionary Causalities and Consequences of Phago-Mixotrophic Mode of Nutrition.</title>
        <authorList>
            <person name="Burns J.A."/>
            <person name="Paasch A."/>
            <person name="Narechania A."/>
            <person name="Kim E."/>
        </authorList>
    </citation>
    <scope>NUCLEOTIDE SEQUENCE [LARGE SCALE GENOMIC DNA]</scope>
    <source>
        <strain evidence="12 13">PLY_AMNH</strain>
    </source>
</reference>
<keyword evidence="4" id="KW-0808">Transferase</keyword>
<keyword evidence="3" id="KW-0328">Glycosyltransferase</keyword>
<keyword evidence="13" id="KW-1185">Reference proteome</keyword>
<dbReference type="EMBL" id="LGRX02016695">
    <property type="protein sequence ID" value="KAK3261750.1"/>
    <property type="molecule type" value="Genomic_DNA"/>
</dbReference>
<dbReference type="PANTHER" id="PTHR11987:SF36">
    <property type="entry name" value="SIA-ALPHA-2,3-GAL-BETA-1,4-GLCNAC-R:ALPHA 2,8-SIALYLTRANSFERASE"/>
    <property type="match status" value="1"/>
</dbReference>
<name>A0AAE0FLL0_9CHLO</name>
<feature type="region of interest" description="Disordered" evidence="11">
    <location>
        <begin position="1"/>
        <end position="29"/>
    </location>
</feature>
<evidence type="ECO:0000256" key="6">
    <source>
        <dbReference type="ARBA" id="ARBA00022968"/>
    </source>
</evidence>
<evidence type="ECO:0000256" key="3">
    <source>
        <dbReference type="ARBA" id="ARBA00022676"/>
    </source>
</evidence>